<reference evidence="16" key="1">
    <citation type="submission" date="2021-04" db="EMBL/GenBank/DDBJ databases">
        <title>Isolation of p-tert-butylphenol degrading bacteria Sphingobium phenoxybenzoativorans Tas13 from active sludge.</title>
        <authorList>
            <person name="Li Y."/>
        </authorList>
    </citation>
    <scope>NUCLEOTIDE SEQUENCE</scope>
    <source>
        <strain evidence="16">Tas13</strain>
    </source>
</reference>
<dbReference type="InterPro" id="IPR050067">
    <property type="entry name" value="IPM_dehydratase_rel_enz"/>
</dbReference>
<dbReference type="InterPro" id="IPR001030">
    <property type="entry name" value="Acoase/IPM_deHydtase_lsu_aba"/>
</dbReference>
<evidence type="ECO:0000256" key="2">
    <source>
        <dbReference type="ARBA" id="ARBA00001966"/>
    </source>
</evidence>
<dbReference type="NCBIfam" id="NF009116">
    <property type="entry name" value="PRK12466.1"/>
    <property type="match status" value="1"/>
</dbReference>
<dbReference type="GO" id="GO:0046872">
    <property type="term" value="F:metal ion binding"/>
    <property type="evidence" value="ECO:0007669"/>
    <property type="project" value="UniProtKB-KW"/>
</dbReference>
<evidence type="ECO:0000256" key="9">
    <source>
        <dbReference type="ARBA" id="ARBA00022605"/>
    </source>
</evidence>
<dbReference type="PRINTS" id="PR00415">
    <property type="entry name" value="ACONITASE"/>
</dbReference>
<feature type="domain" description="Aconitase/3-isopropylmalate dehydratase large subunit alpha/beta/alpha" evidence="15">
    <location>
        <begin position="11"/>
        <end position="462"/>
    </location>
</feature>
<dbReference type="GO" id="GO:0051539">
    <property type="term" value="F:4 iron, 4 sulfur cluster binding"/>
    <property type="evidence" value="ECO:0007669"/>
    <property type="project" value="UniProtKB-KW"/>
</dbReference>
<evidence type="ECO:0000256" key="1">
    <source>
        <dbReference type="ARBA" id="ARBA00000491"/>
    </source>
</evidence>
<evidence type="ECO:0000256" key="10">
    <source>
        <dbReference type="ARBA" id="ARBA00022723"/>
    </source>
</evidence>
<evidence type="ECO:0000256" key="4">
    <source>
        <dbReference type="ARBA" id="ARBA00004729"/>
    </source>
</evidence>
<dbReference type="InterPro" id="IPR036008">
    <property type="entry name" value="Aconitase_4Fe-4S_dom"/>
</dbReference>
<keyword evidence="17" id="KW-1185">Reference proteome</keyword>
<comment type="function">
    <text evidence="3">Catalyzes the isomerization between 2-isopropylmalate and 3-isopropylmalate, via the formation of 2-isopropylmaleate.</text>
</comment>
<dbReference type="PANTHER" id="PTHR43822:SF9">
    <property type="entry name" value="3-ISOPROPYLMALATE DEHYDRATASE"/>
    <property type="match status" value="1"/>
</dbReference>
<sequence length="473" mass="50202">MVQSGPISLVEKLWNAHKVADLGDDTALLHIDRLFLHERSGGRMLQGVASSGRPVYDPSMVIGTVDHIIDTDPGRTDRTKFPGGPEFIKQFRDGAAAAGVGVFDIDHPYQGIVHVIAPELGIAQPGMTLVCGDSHTCTMGGIGALAWGIGITQGEHVLSTQCLAVKKPRLMRVAFEGALLPGVTAKDMILYLISQYGARGGEGAAIEFCGSAIRDLSCEARMTLCNMAVEFGAWTGVVAPDEKTIAFMRDRPFSPQQDYNQAAEAWWLTLHSDEGAVFDHDIRIDASAIAPQVTWGTSSEQSMGIGGTIPDPGGIIDPVAKASAEKALRYTGVVPGEPIAGLPIEAAFIGSCTNSRIEDLRAAAGILRGRHIAKGVKAICVPGSTPVKRQAEAEGLDRIFVESGFEWREAGCSLCFYAGGDSFGDARRVISSTNRNFENRQGVGVRSHLASPLTVAASAIAGHIADPRDYPVQ</sequence>
<keyword evidence="8" id="KW-0004">4Fe-4S</keyword>
<proteinExistence type="predicted"/>
<dbReference type="EMBL" id="CP073910">
    <property type="protein sequence ID" value="QUT06729.1"/>
    <property type="molecule type" value="Genomic_DNA"/>
</dbReference>
<dbReference type="InterPro" id="IPR018136">
    <property type="entry name" value="Aconitase_4Fe-4S_BS"/>
</dbReference>
<organism evidence="16 17">
    <name type="scientific">Sphingobium phenoxybenzoativorans</name>
    <dbReference type="NCBI Taxonomy" id="1592790"/>
    <lineage>
        <taxon>Bacteria</taxon>
        <taxon>Pseudomonadati</taxon>
        <taxon>Pseudomonadota</taxon>
        <taxon>Alphaproteobacteria</taxon>
        <taxon>Sphingomonadales</taxon>
        <taxon>Sphingomonadaceae</taxon>
        <taxon>Sphingobium</taxon>
    </lineage>
</organism>
<keyword evidence="14" id="KW-0100">Branched-chain amino acid biosynthesis</keyword>
<evidence type="ECO:0000256" key="13">
    <source>
        <dbReference type="ARBA" id="ARBA00023239"/>
    </source>
</evidence>
<dbReference type="NCBIfam" id="NF004016">
    <property type="entry name" value="PRK05478.1"/>
    <property type="match status" value="1"/>
</dbReference>
<keyword evidence="13" id="KW-0456">Lyase</keyword>
<dbReference type="Pfam" id="PF00330">
    <property type="entry name" value="Aconitase"/>
    <property type="match status" value="1"/>
</dbReference>
<protein>
    <recommendedName>
        <fullName evidence="6">3-isopropylmalate dehydratase</fullName>
        <ecNumber evidence="6">4.2.1.33</ecNumber>
    </recommendedName>
</protein>
<dbReference type="EC" id="4.2.1.33" evidence="6"/>
<evidence type="ECO:0000313" key="16">
    <source>
        <dbReference type="EMBL" id="QUT06729.1"/>
    </source>
</evidence>
<evidence type="ECO:0000256" key="14">
    <source>
        <dbReference type="ARBA" id="ARBA00023304"/>
    </source>
</evidence>
<dbReference type="AlphaFoldDB" id="A0A975Q2D0"/>
<dbReference type="Proteomes" id="UP000681425">
    <property type="component" value="Chromosome"/>
</dbReference>
<evidence type="ECO:0000313" key="17">
    <source>
        <dbReference type="Proteomes" id="UP000681425"/>
    </source>
</evidence>
<comment type="cofactor">
    <cofactor evidence="2">
        <name>[4Fe-4S] cluster</name>
        <dbReference type="ChEBI" id="CHEBI:49883"/>
    </cofactor>
</comment>
<evidence type="ECO:0000256" key="12">
    <source>
        <dbReference type="ARBA" id="ARBA00023014"/>
    </source>
</evidence>
<dbReference type="InterPro" id="IPR015931">
    <property type="entry name" value="Acnase/IPM_dHydase_lsu_aba_1/3"/>
</dbReference>
<keyword evidence="10" id="KW-0479">Metal-binding</keyword>
<evidence type="ECO:0000256" key="3">
    <source>
        <dbReference type="ARBA" id="ARBA00002695"/>
    </source>
</evidence>
<dbReference type="Gene3D" id="3.30.499.10">
    <property type="entry name" value="Aconitase, domain 3"/>
    <property type="match status" value="2"/>
</dbReference>
<keyword evidence="9" id="KW-0028">Amino-acid biosynthesis</keyword>
<dbReference type="PANTHER" id="PTHR43822">
    <property type="entry name" value="HOMOACONITASE, MITOCHONDRIAL-RELATED"/>
    <property type="match status" value="1"/>
</dbReference>
<dbReference type="GO" id="GO:0003861">
    <property type="term" value="F:3-isopropylmalate dehydratase activity"/>
    <property type="evidence" value="ECO:0007669"/>
    <property type="project" value="UniProtKB-EC"/>
</dbReference>
<evidence type="ECO:0000256" key="8">
    <source>
        <dbReference type="ARBA" id="ARBA00022485"/>
    </source>
</evidence>
<evidence type="ECO:0000256" key="5">
    <source>
        <dbReference type="ARBA" id="ARBA00011271"/>
    </source>
</evidence>
<keyword evidence="11" id="KW-0408">Iron</keyword>
<evidence type="ECO:0000256" key="11">
    <source>
        <dbReference type="ARBA" id="ARBA00023004"/>
    </source>
</evidence>
<comment type="catalytic activity">
    <reaction evidence="1">
        <text>(2R,3S)-3-isopropylmalate = (2S)-2-isopropylmalate</text>
        <dbReference type="Rhea" id="RHEA:32287"/>
        <dbReference type="ChEBI" id="CHEBI:1178"/>
        <dbReference type="ChEBI" id="CHEBI:35121"/>
        <dbReference type="EC" id="4.2.1.33"/>
    </reaction>
</comment>
<evidence type="ECO:0000259" key="15">
    <source>
        <dbReference type="Pfam" id="PF00330"/>
    </source>
</evidence>
<dbReference type="KEGG" id="spph:KFK14_04610"/>
<dbReference type="GO" id="GO:0009098">
    <property type="term" value="P:L-leucine biosynthetic process"/>
    <property type="evidence" value="ECO:0007669"/>
    <property type="project" value="UniProtKB-KW"/>
</dbReference>
<dbReference type="PROSITE" id="PS00450">
    <property type="entry name" value="ACONITASE_1"/>
    <property type="match status" value="1"/>
</dbReference>
<gene>
    <name evidence="16" type="ORF">KFK14_04610</name>
</gene>
<dbReference type="SUPFAM" id="SSF53732">
    <property type="entry name" value="Aconitase iron-sulfur domain"/>
    <property type="match status" value="1"/>
</dbReference>
<keyword evidence="12" id="KW-0411">Iron-sulfur</keyword>
<keyword evidence="7" id="KW-0432">Leucine biosynthesis</keyword>
<comment type="subunit">
    <text evidence="5">Heterodimer of LeuC and LeuD.</text>
</comment>
<evidence type="ECO:0000256" key="7">
    <source>
        <dbReference type="ARBA" id="ARBA00022430"/>
    </source>
</evidence>
<accession>A0A975Q2D0</accession>
<evidence type="ECO:0000256" key="6">
    <source>
        <dbReference type="ARBA" id="ARBA00011998"/>
    </source>
</evidence>
<dbReference type="RefSeq" id="WP_212610036.1">
    <property type="nucleotide sequence ID" value="NZ_CP073910.1"/>
</dbReference>
<comment type="pathway">
    <text evidence="4">Amino-acid biosynthesis; L-leucine biosynthesis; L-leucine from 3-methyl-2-oxobutanoate: step 2/4.</text>
</comment>
<name>A0A975Q2D0_9SPHN</name>